<reference evidence="1" key="1">
    <citation type="submission" date="2020-10" db="EMBL/GenBank/DDBJ databases">
        <authorList>
            <person name="Castelo-Branco R."/>
            <person name="Eusebio N."/>
            <person name="Adriana R."/>
            <person name="Vieira A."/>
            <person name="Brugerolle De Fraissinette N."/>
            <person name="Rezende De Castro R."/>
            <person name="Schneider M.P."/>
            <person name="Vasconcelos V."/>
            <person name="Leao P.N."/>
        </authorList>
    </citation>
    <scope>NUCLEOTIDE SEQUENCE</scope>
    <source>
        <strain evidence="1">LEGE 12446</strain>
    </source>
</reference>
<dbReference type="AlphaFoldDB" id="A0A8J6ZK57"/>
<dbReference type="EMBL" id="JADEXS010000097">
    <property type="protein sequence ID" value="MBE9022689.1"/>
    <property type="molecule type" value="Genomic_DNA"/>
</dbReference>
<proteinExistence type="predicted"/>
<name>A0A8J6ZK57_DESMC</name>
<protein>
    <submittedName>
        <fullName evidence="1">Uncharacterized protein</fullName>
    </submittedName>
</protein>
<sequence>MVLPHILAIATNHVTPLIMGVAQRVVGVFLSDELREKRKKPKISDSPSNSQSTSLNESLVKVLGEHQQHIADIKAQELDIQETALNIQKAIAIDNSEYREKLLALEHKKLRLQEAMAKGEQDFQAKQSALYRELLQKHKEQEIAIQLTNLHYRVFRLAIAHSTIESRKSRHQ</sequence>
<organism evidence="1 2">
    <name type="scientific">Desmonostoc muscorum LEGE 12446</name>
    <dbReference type="NCBI Taxonomy" id="1828758"/>
    <lineage>
        <taxon>Bacteria</taxon>
        <taxon>Bacillati</taxon>
        <taxon>Cyanobacteriota</taxon>
        <taxon>Cyanophyceae</taxon>
        <taxon>Nostocales</taxon>
        <taxon>Nostocaceae</taxon>
        <taxon>Desmonostoc</taxon>
    </lineage>
</organism>
<evidence type="ECO:0000313" key="2">
    <source>
        <dbReference type="Proteomes" id="UP000622533"/>
    </source>
</evidence>
<dbReference type="RefSeq" id="WP_193915572.1">
    <property type="nucleotide sequence ID" value="NZ_JADEXS020000001.1"/>
</dbReference>
<gene>
    <name evidence="1" type="ORF">IQ276_09675</name>
</gene>
<keyword evidence="2" id="KW-1185">Reference proteome</keyword>
<dbReference type="Proteomes" id="UP000622533">
    <property type="component" value="Unassembled WGS sequence"/>
</dbReference>
<comment type="caution">
    <text evidence="1">The sequence shown here is derived from an EMBL/GenBank/DDBJ whole genome shotgun (WGS) entry which is preliminary data.</text>
</comment>
<accession>A0A8J6ZK57</accession>
<evidence type="ECO:0000313" key="1">
    <source>
        <dbReference type="EMBL" id="MBE9022689.1"/>
    </source>
</evidence>